<dbReference type="SMART" id="SM00028">
    <property type="entry name" value="TPR"/>
    <property type="match status" value="5"/>
</dbReference>
<proteinExistence type="predicted"/>
<keyword evidence="2" id="KW-1185">Reference proteome</keyword>
<dbReference type="EMBL" id="JALJOT010000007">
    <property type="protein sequence ID" value="KAK9909155.1"/>
    <property type="molecule type" value="Genomic_DNA"/>
</dbReference>
<dbReference type="SUPFAM" id="SSF48452">
    <property type="entry name" value="TPR-like"/>
    <property type="match status" value="1"/>
</dbReference>
<reference evidence="1 2" key="1">
    <citation type="journal article" date="2024" name="Nat. Commun.">
        <title>Phylogenomics reveals the evolutionary origins of lichenization in chlorophyte algae.</title>
        <authorList>
            <person name="Puginier C."/>
            <person name="Libourel C."/>
            <person name="Otte J."/>
            <person name="Skaloud P."/>
            <person name="Haon M."/>
            <person name="Grisel S."/>
            <person name="Petersen M."/>
            <person name="Berrin J.G."/>
            <person name="Delaux P.M."/>
            <person name="Dal Grande F."/>
            <person name="Keller J."/>
        </authorList>
    </citation>
    <scope>NUCLEOTIDE SEQUENCE [LARGE SCALE GENOMIC DNA]</scope>
    <source>
        <strain evidence="1 2">SAG 216-7</strain>
    </source>
</reference>
<name>A0ABR2YQ24_9CHLO</name>
<sequence length="539" mass="59689">MSRPLLWATSRGLLRLLDRSTSGQPFTYRCLRPLSFSHRDKSNHSWELLLPGIALLLLHGSEARAEESTAASGAQRERPAPVSNDSTAKWRLYTDQAAKFGAQGELRRAERFLKLALDEAKQGFGLDDPHVAAATQNLAELYRVSRQYDLAGPLYEKALASLSSTFGEMDVRTAAALHNAAGFYLETGDAIKAQECYERSLQAKRAVMGPGHPSVCDTLLPLSRLLRKAGQPSEALAMLQQQLRFMEDAGLGTSKGALMLLGQQAAFHKGDGHPEKARPLLQRCYEIERAQDPQSLTAAGAAEALAGVLQDMGEFDEARQLLEESLSIQTVRKRNVIPADQMLKLVLLELRVRTPDSLLRAHNLAHRCCDSIEALLQKYDAITAGPTGWFSRKAASQEQVQKTQKAMPGAVHTLVLAYVYLAMSQKALDRAEEAESSLQKGVDATKSPVLQRALDACKQGLSTPLERQHAAKTEDHILEDRQSCLETLLQDVASADEAYRERRADRIRQWQIDLVHVKKHRESIKTLLTPEREPPADKL</sequence>
<evidence type="ECO:0000313" key="2">
    <source>
        <dbReference type="Proteomes" id="UP001491310"/>
    </source>
</evidence>
<dbReference type="InterPro" id="IPR011990">
    <property type="entry name" value="TPR-like_helical_dom_sf"/>
</dbReference>
<dbReference type="PANTHER" id="PTHR47689">
    <property type="entry name" value="TETRATRICOPEPTIDE REPEAT (TPR)-LIKE SUPERFAMILY PROTEIN"/>
    <property type="match status" value="1"/>
</dbReference>
<dbReference type="Gene3D" id="1.25.40.10">
    <property type="entry name" value="Tetratricopeptide repeat domain"/>
    <property type="match status" value="2"/>
</dbReference>
<dbReference type="InterPro" id="IPR019734">
    <property type="entry name" value="TPR_rpt"/>
</dbReference>
<organism evidence="1 2">
    <name type="scientific">Coccomyxa subellipsoidea</name>
    <dbReference type="NCBI Taxonomy" id="248742"/>
    <lineage>
        <taxon>Eukaryota</taxon>
        <taxon>Viridiplantae</taxon>
        <taxon>Chlorophyta</taxon>
        <taxon>core chlorophytes</taxon>
        <taxon>Trebouxiophyceae</taxon>
        <taxon>Trebouxiophyceae incertae sedis</taxon>
        <taxon>Coccomyxaceae</taxon>
        <taxon>Coccomyxa</taxon>
    </lineage>
</organism>
<dbReference type="Proteomes" id="UP001491310">
    <property type="component" value="Unassembled WGS sequence"/>
</dbReference>
<evidence type="ECO:0000313" key="1">
    <source>
        <dbReference type="EMBL" id="KAK9909155.1"/>
    </source>
</evidence>
<dbReference type="PANTHER" id="PTHR47689:SF2">
    <property type="entry name" value="TETRATRICOPEPTIDE REPEAT (TPR)-LIKE SUPERFAMILY PROTEIN"/>
    <property type="match status" value="1"/>
</dbReference>
<dbReference type="Pfam" id="PF13424">
    <property type="entry name" value="TPR_12"/>
    <property type="match status" value="2"/>
</dbReference>
<gene>
    <name evidence="1" type="ORF">WJX75_007944</name>
</gene>
<accession>A0ABR2YQ24</accession>
<evidence type="ECO:0008006" key="3">
    <source>
        <dbReference type="Google" id="ProtNLM"/>
    </source>
</evidence>
<protein>
    <recommendedName>
        <fullName evidence="3">TPR-like protein</fullName>
    </recommendedName>
</protein>
<comment type="caution">
    <text evidence="1">The sequence shown here is derived from an EMBL/GenBank/DDBJ whole genome shotgun (WGS) entry which is preliminary data.</text>
</comment>